<evidence type="ECO:0000256" key="3">
    <source>
        <dbReference type="ARBA" id="ARBA00023157"/>
    </source>
</evidence>
<dbReference type="SUPFAM" id="SSF47699">
    <property type="entry name" value="Bifunctional inhibitor/lipid-transfer protein/seed storage 2S albumin"/>
    <property type="match status" value="1"/>
</dbReference>
<organism evidence="5 6">
    <name type="scientific">Jatropha curcas</name>
    <name type="common">Barbados nut</name>
    <dbReference type="NCBI Taxonomy" id="180498"/>
    <lineage>
        <taxon>Eukaryota</taxon>
        <taxon>Viridiplantae</taxon>
        <taxon>Streptophyta</taxon>
        <taxon>Embryophyta</taxon>
        <taxon>Tracheophyta</taxon>
        <taxon>Spermatophyta</taxon>
        <taxon>Magnoliopsida</taxon>
        <taxon>eudicotyledons</taxon>
        <taxon>Gunneridae</taxon>
        <taxon>Pentapetalae</taxon>
        <taxon>rosids</taxon>
        <taxon>fabids</taxon>
        <taxon>Malpighiales</taxon>
        <taxon>Euphorbiaceae</taxon>
        <taxon>Crotonoideae</taxon>
        <taxon>Jatropheae</taxon>
        <taxon>Jatropha</taxon>
    </lineage>
</organism>
<name>A0A067KVN3_JATCU</name>
<dbReference type="GO" id="GO:0045735">
    <property type="term" value="F:nutrient reservoir activity"/>
    <property type="evidence" value="ECO:0007669"/>
    <property type="project" value="InterPro"/>
</dbReference>
<accession>A0A067KVN3</accession>
<dbReference type="EMBL" id="KK914353">
    <property type="protein sequence ID" value="KDP39058.1"/>
    <property type="molecule type" value="Genomic_DNA"/>
</dbReference>
<protein>
    <submittedName>
        <fullName evidence="5">Uncharacterized protein</fullName>
    </submittedName>
</protein>
<dbReference type="STRING" id="180498.A0A067KVN3"/>
<evidence type="ECO:0000256" key="2">
    <source>
        <dbReference type="ARBA" id="ARBA00022729"/>
    </source>
</evidence>
<dbReference type="PANTHER" id="PTHR35496">
    <property type="entry name" value="2S SEED STORAGE PROTEIN 1-RELATED"/>
    <property type="match status" value="1"/>
</dbReference>
<dbReference type="OrthoDB" id="847254at2759"/>
<feature type="chain" id="PRO_5001643255" evidence="4">
    <location>
        <begin position="25"/>
        <end position="140"/>
    </location>
</feature>
<keyword evidence="6" id="KW-1185">Reference proteome</keyword>
<gene>
    <name evidence="5" type="ORF">JCGZ_00815</name>
</gene>
<evidence type="ECO:0000313" key="6">
    <source>
        <dbReference type="Proteomes" id="UP000027138"/>
    </source>
</evidence>
<evidence type="ECO:0000313" key="5">
    <source>
        <dbReference type="EMBL" id="KDP39058.1"/>
    </source>
</evidence>
<sequence length="140" mass="15722">MAKLAISTSLICVLLAIIANAVSGYLTATAITVEMEDAYRVQGICKKEAEKKDLSSCENYVRLSRTRSEETPAIRRIGNRQQQVPGQCCNQAWKLSGFCRCQSIRYLPEKQGYVGSQEYDEAMRRADDIISVCFDNICPR</sequence>
<dbReference type="Proteomes" id="UP000027138">
    <property type="component" value="Unassembled WGS sequence"/>
</dbReference>
<keyword evidence="3" id="KW-1015">Disulfide bond</keyword>
<proteinExistence type="inferred from homology"/>
<keyword evidence="2 4" id="KW-0732">Signal</keyword>
<dbReference type="PANTHER" id="PTHR35496:SF20">
    <property type="entry name" value="2S SEED STORAGE PROTEIN 1-RELATED"/>
    <property type="match status" value="1"/>
</dbReference>
<reference evidence="5 6" key="1">
    <citation type="journal article" date="2014" name="PLoS ONE">
        <title>Global Analysis of Gene Expression Profiles in Physic Nut (Jatropha curcas L.) Seedlings Exposed to Salt Stress.</title>
        <authorList>
            <person name="Zhang L."/>
            <person name="Zhang C."/>
            <person name="Wu P."/>
            <person name="Chen Y."/>
            <person name="Li M."/>
            <person name="Jiang H."/>
            <person name="Wu G."/>
        </authorList>
    </citation>
    <scope>NUCLEOTIDE SEQUENCE [LARGE SCALE GENOMIC DNA]</scope>
    <source>
        <strain evidence="6">cv. GZQX0401</strain>
        <tissue evidence="5">Young leaves</tissue>
    </source>
</reference>
<dbReference type="InterPro" id="IPR000617">
    <property type="entry name" value="Napin/2SS/CON"/>
</dbReference>
<evidence type="ECO:0000256" key="4">
    <source>
        <dbReference type="SAM" id="SignalP"/>
    </source>
</evidence>
<dbReference type="AlphaFoldDB" id="A0A067KVN3"/>
<dbReference type="InterPro" id="IPR036312">
    <property type="entry name" value="Bifun_inhib/LTP/seed_sf"/>
</dbReference>
<dbReference type="Gene3D" id="1.10.110.10">
    <property type="entry name" value="Plant lipid-transfer and hydrophobic proteins"/>
    <property type="match status" value="1"/>
</dbReference>
<evidence type="ECO:0000256" key="1">
    <source>
        <dbReference type="ARBA" id="ARBA00008262"/>
    </source>
</evidence>
<feature type="signal peptide" evidence="4">
    <location>
        <begin position="1"/>
        <end position="24"/>
    </location>
</feature>
<dbReference type="KEGG" id="jcu:105633252"/>
<comment type="similarity">
    <text evidence="1">Belongs to the 2S seed storage albumins family.</text>
</comment>